<feature type="region of interest" description="Disordered" evidence="1">
    <location>
        <begin position="190"/>
        <end position="219"/>
    </location>
</feature>
<dbReference type="GeneID" id="54481319"/>
<organism evidence="2 3">
    <name type="scientific">Pseudovirgaria hyperparasitica</name>
    <dbReference type="NCBI Taxonomy" id="470096"/>
    <lineage>
        <taxon>Eukaryota</taxon>
        <taxon>Fungi</taxon>
        <taxon>Dikarya</taxon>
        <taxon>Ascomycota</taxon>
        <taxon>Pezizomycotina</taxon>
        <taxon>Dothideomycetes</taxon>
        <taxon>Dothideomycetes incertae sedis</taxon>
        <taxon>Acrospermales</taxon>
        <taxon>Acrospermaceae</taxon>
        <taxon>Pseudovirgaria</taxon>
    </lineage>
</organism>
<dbReference type="AlphaFoldDB" id="A0A6A6WGL7"/>
<dbReference type="RefSeq" id="XP_033603810.1">
    <property type="nucleotide sequence ID" value="XM_033740265.1"/>
</dbReference>
<protein>
    <submittedName>
        <fullName evidence="2">Uncharacterized protein</fullName>
    </submittedName>
</protein>
<evidence type="ECO:0000313" key="3">
    <source>
        <dbReference type="Proteomes" id="UP000799437"/>
    </source>
</evidence>
<name>A0A6A6WGL7_9PEZI</name>
<dbReference type="Proteomes" id="UP000799437">
    <property type="component" value="Unassembled WGS sequence"/>
</dbReference>
<gene>
    <name evidence="2" type="ORF">EJ05DRAFT_261384</name>
</gene>
<evidence type="ECO:0000256" key="1">
    <source>
        <dbReference type="SAM" id="MobiDB-lite"/>
    </source>
</evidence>
<reference evidence="2" key="1">
    <citation type="journal article" date="2020" name="Stud. Mycol.">
        <title>101 Dothideomycetes genomes: a test case for predicting lifestyles and emergence of pathogens.</title>
        <authorList>
            <person name="Haridas S."/>
            <person name="Albert R."/>
            <person name="Binder M."/>
            <person name="Bloem J."/>
            <person name="Labutti K."/>
            <person name="Salamov A."/>
            <person name="Andreopoulos B."/>
            <person name="Baker S."/>
            <person name="Barry K."/>
            <person name="Bills G."/>
            <person name="Bluhm B."/>
            <person name="Cannon C."/>
            <person name="Castanera R."/>
            <person name="Culley D."/>
            <person name="Daum C."/>
            <person name="Ezra D."/>
            <person name="Gonzalez J."/>
            <person name="Henrissat B."/>
            <person name="Kuo A."/>
            <person name="Liang C."/>
            <person name="Lipzen A."/>
            <person name="Lutzoni F."/>
            <person name="Magnuson J."/>
            <person name="Mondo S."/>
            <person name="Nolan M."/>
            <person name="Ohm R."/>
            <person name="Pangilinan J."/>
            <person name="Park H.-J."/>
            <person name="Ramirez L."/>
            <person name="Alfaro M."/>
            <person name="Sun H."/>
            <person name="Tritt A."/>
            <person name="Yoshinaga Y."/>
            <person name="Zwiers L.-H."/>
            <person name="Turgeon B."/>
            <person name="Goodwin S."/>
            <person name="Spatafora J."/>
            <person name="Crous P."/>
            <person name="Grigoriev I."/>
        </authorList>
    </citation>
    <scope>NUCLEOTIDE SEQUENCE</scope>
    <source>
        <strain evidence="2">CBS 121739</strain>
    </source>
</reference>
<proteinExistence type="predicted"/>
<dbReference type="EMBL" id="ML996567">
    <property type="protein sequence ID" value="KAF2761359.1"/>
    <property type="molecule type" value="Genomic_DNA"/>
</dbReference>
<accession>A0A6A6WGL7</accession>
<evidence type="ECO:0000313" key="2">
    <source>
        <dbReference type="EMBL" id="KAF2761359.1"/>
    </source>
</evidence>
<sequence length="311" mass="35408">MEAPEPRLAATPKKDTRRLGAIRHKARLEEAAASVSRLKAKLRGGASKLEMDDTENVMKDDMEVEDGRNEVDQEVERVTRPANTFFTRQEIDRANFFRTLHPNLAYEHKGMSEALFRELSLKALFPGILHTFPALPSKFLYNRLRQEGQRRLELLAASPEPPLTQDLLDTKKPESAVLVTDAFADQQKQAYKEPVRLRRPKSSDPQQIVSKPAVPAPTKPRNLEERFAQEFNKEFPAWPTPPSSLTEGEYNALLIRARYGHVLSDLPFRMNRMQFNAWEAAGRRKAQNIERLSTQQPTPAATTIVDLTIND</sequence>
<keyword evidence="3" id="KW-1185">Reference proteome</keyword>